<dbReference type="NCBIfam" id="TIGR00431">
    <property type="entry name" value="TruB"/>
    <property type="match status" value="1"/>
</dbReference>
<dbReference type="GO" id="GO:0031119">
    <property type="term" value="P:tRNA pseudouridine synthesis"/>
    <property type="evidence" value="ECO:0007669"/>
    <property type="project" value="UniProtKB-UniRule"/>
</dbReference>
<comment type="function">
    <text evidence="5">Responsible for synthesis of pseudouridine from uracil-55 in the psi GC loop of transfer RNAs.</text>
</comment>
<dbReference type="InterPro" id="IPR014780">
    <property type="entry name" value="tRNA_psdUridine_synth_TruB"/>
</dbReference>
<dbReference type="Pfam" id="PF16198">
    <property type="entry name" value="TruB_C_2"/>
    <property type="match status" value="1"/>
</dbReference>
<comment type="caution">
    <text evidence="8">The sequence shown here is derived from an EMBL/GenBank/DDBJ whole genome shotgun (WGS) entry which is preliminary data.</text>
</comment>
<evidence type="ECO:0000256" key="5">
    <source>
        <dbReference type="HAMAP-Rule" id="MF_01080"/>
    </source>
</evidence>
<proteinExistence type="inferred from homology"/>
<dbReference type="Pfam" id="PF01509">
    <property type="entry name" value="TruB_N"/>
    <property type="match status" value="1"/>
</dbReference>
<organism evidence="8 9">
    <name type="scientific">Paratissierella segnis</name>
    <dbReference type="NCBI Taxonomy" id="2763679"/>
    <lineage>
        <taxon>Bacteria</taxon>
        <taxon>Bacillati</taxon>
        <taxon>Bacillota</taxon>
        <taxon>Tissierellia</taxon>
        <taxon>Tissierellales</taxon>
        <taxon>Tissierellaceae</taxon>
        <taxon>Paratissierella</taxon>
    </lineage>
</organism>
<keyword evidence="9" id="KW-1185">Reference proteome</keyword>
<dbReference type="GO" id="GO:0160148">
    <property type="term" value="F:tRNA pseudouridine(55) synthase activity"/>
    <property type="evidence" value="ECO:0007669"/>
    <property type="project" value="UniProtKB-EC"/>
</dbReference>
<dbReference type="CDD" id="cd02573">
    <property type="entry name" value="PseudoU_synth_EcTruB"/>
    <property type="match status" value="1"/>
</dbReference>
<dbReference type="SUPFAM" id="SSF55120">
    <property type="entry name" value="Pseudouridine synthase"/>
    <property type="match status" value="1"/>
</dbReference>
<dbReference type="RefSeq" id="WP_262430240.1">
    <property type="nucleotide sequence ID" value="NZ_JACRTG010000027.1"/>
</dbReference>
<protein>
    <recommendedName>
        <fullName evidence="5">tRNA pseudouridine synthase B</fullName>
        <ecNumber evidence="5">5.4.99.25</ecNumber>
    </recommendedName>
    <alternativeName>
        <fullName evidence="5">tRNA pseudouridine(55) synthase</fullName>
        <shortName evidence="5">Psi55 synthase</shortName>
    </alternativeName>
    <alternativeName>
        <fullName evidence="5">tRNA pseudouridylate synthase</fullName>
    </alternativeName>
    <alternativeName>
        <fullName evidence="5">tRNA-uridine isomerase</fullName>
    </alternativeName>
</protein>
<reference evidence="8" key="1">
    <citation type="submission" date="2020-08" db="EMBL/GenBank/DDBJ databases">
        <title>Genome public.</title>
        <authorList>
            <person name="Liu C."/>
            <person name="Sun Q."/>
        </authorList>
    </citation>
    <scope>NUCLEOTIDE SEQUENCE</scope>
    <source>
        <strain evidence="8">BX21</strain>
    </source>
</reference>
<evidence type="ECO:0000256" key="1">
    <source>
        <dbReference type="ARBA" id="ARBA00000385"/>
    </source>
</evidence>
<accession>A0A926EYL6</accession>
<comment type="catalytic activity">
    <reaction evidence="1 5">
        <text>uridine(55) in tRNA = pseudouridine(55) in tRNA</text>
        <dbReference type="Rhea" id="RHEA:42532"/>
        <dbReference type="Rhea" id="RHEA-COMP:10101"/>
        <dbReference type="Rhea" id="RHEA-COMP:10102"/>
        <dbReference type="ChEBI" id="CHEBI:65314"/>
        <dbReference type="ChEBI" id="CHEBI:65315"/>
        <dbReference type="EC" id="5.4.99.25"/>
    </reaction>
</comment>
<evidence type="ECO:0000313" key="9">
    <source>
        <dbReference type="Proteomes" id="UP000601171"/>
    </source>
</evidence>
<dbReference type="HAMAP" id="MF_01080">
    <property type="entry name" value="TruB_bact"/>
    <property type="match status" value="1"/>
</dbReference>
<dbReference type="GO" id="GO:0003723">
    <property type="term" value="F:RNA binding"/>
    <property type="evidence" value="ECO:0007669"/>
    <property type="project" value="InterPro"/>
</dbReference>
<evidence type="ECO:0000256" key="3">
    <source>
        <dbReference type="ARBA" id="ARBA00022694"/>
    </source>
</evidence>
<keyword evidence="3 5" id="KW-0819">tRNA processing</keyword>
<feature type="domain" description="Pseudouridine synthase II N-terminal" evidence="6">
    <location>
        <begin position="23"/>
        <end position="171"/>
    </location>
</feature>
<dbReference type="Proteomes" id="UP000601171">
    <property type="component" value="Unassembled WGS sequence"/>
</dbReference>
<dbReference type="InterPro" id="IPR032819">
    <property type="entry name" value="TruB_C"/>
</dbReference>
<evidence type="ECO:0000256" key="4">
    <source>
        <dbReference type="ARBA" id="ARBA00023235"/>
    </source>
</evidence>
<dbReference type="InterPro" id="IPR002501">
    <property type="entry name" value="PsdUridine_synth_N"/>
</dbReference>
<feature type="active site" description="Nucleophile" evidence="5">
    <location>
        <position position="38"/>
    </location>
</feature>
<evidence type="ECO:0000259" key="6">
    <source>
        <dbReference type="Pfam" id="PF01509"/>
    </source>
</evidence>
<evidence type="ECO:0000313" key="8">
    <source>
        <dbReference type="EMBL" id="MBC8588784.1"/>
    </source>
</evidence>
<evidence type="ECO:0000256" key="2">
    <source>
        <dbReference type="ARBA" id="ARBA00005642"/>
    </source>
</evidence>
<evidence type="ECO:0000259" key="7">
    <source>
        <dbReference type="Pfam" id="PF16198"/>
    </source>
</evidence>
<dbReference type="Gene3D" id="3.30.2350.10">
    <property type="entry name" value="Pseudouridine synthase"/>
    <property type="match status" value="1"/>
</dbReference>
<name>A0A926EYL6_9FIRM</name>
<dbReference type="InterPro" id="IPR020103">
    <property type="entry name" value="PsdUridine_synth_cat_dom_sf"/>
</dbReference>
<comment type="similarity">
    <text evidence="2 5">Belongs to the pseudouridine synthase TruB family. Type 1 subfamily.</text>
</comment>
<gene>
    <name evidence="5 8" type="primary">truB</name>
    <name evidence="8" type="ORF">H8707_11205</name>
</gene>
<keyword evidence="4 5" id="KW-0413">Isomerase</keyword>
<dbReference type="EC" id="5.4.99.25" evidence="5"/>
<dbReference type="GO" id="GO:1990481">
    <property type="term" value="P:mRNA pseudouridine synthesis"/>
    <property type="evidence" value="ECO:0007669"/>
    <property type="project" value="TreeGrafter"/>
</dbReference>
<dbReference type="PANTHER" id="PTHR13767:SF2">
    <property type="entry name" value="PSEUDOURIDYLATE SYNTHASE TRUB1"/>
    <property type="match status" value="1"/>
</dbReference>
<dbReference type="AlphaFoldDB" id="A0A926EYL6"/>
<sequence>MDGVINIFKPRGMTSHDVVYFIRKVLNIKKVGHTGTLDPNATGVLPICIGKGTRISEYLLDVDKEYVGELTLGIATDTQDDCGNIIHTSNNIVGEDEIIHSFNKFKGNILQTPPMYSALKHKGKKLYELAREGVSVERKAREISIKDLKILNNYNNKEILFYTRCSRGTYIRTLCDDIGKDLCTFGHMSYLIRIGVGSFKLENAYSIDHLQELPKDEIIKLIVPMDEALNYMDKIIIDDELYNKLKNGVSIILPENYNYKINVLQRVYSCDKFIGIGRVILTKENKLYLKMDKVLI</sequence>
<feature type="domain" description="tRNA pseudouridylate synthase B C-terminal" evidence="7">
    <location>
        <begin position="172"/>
        <end position="229"/>
    </location>
</feature>
<dbReference type="EMBL" id="JACRTG010000027">
    <property type="protein sequence ID" value="MBC8588784.1"/>
    <property type="molecule type" value="Genomic_DNA"/>
</dbReference>
<dbReference type="PANTHER" id="PTHR13767">
    <property type="entry name" value="TRNA-PSEUDOURIDINE SYNTHASE"/>
    <property type="match status" value="1"/>
</dbReference>
<dbReference type="FunFam" id="3.30.2350.10:FF:000011">
    <property type="entry name" value="tRNA pseudouridine synthase B"/>
    <property type="match status" value="1"/>
</dbReference>